<dbReference type="EMBL" id="CP165628">
    <property type="protein sequence ID" value="XDU70864.1"/>
    <property type="molecule type" value="Genomic_DNA"/>
</dbReference>
<dbReference type="Pfam" id="PF22759">
    <property type="entry name" value="E217_GP41"/>
    <property type="match status" value="1"/>
</dbReference>
<name>A0AB39VL36_9GAMM</name>
<gene>
    <name evidence="1" type="ORF">AB3G37_14945</name>
</gene>
<dbReference type="AlphaFoldDB" id="A0AB39VL36"/>
<dbReference type="RefSeq" id="WP_369788306.1">
    <property type="nucleotide sequence ID" value="NZ_CP165628.1"/>
</dbReference>
<proteinExistence type="predicted"/>
<evidence type="ECO:0008006" key="2">
    <source>
        <dbReference type="Google" id="ProtNLM"/>
    </source>
</evidence>
<organism evidence="1">
    <name type="scientific">Rouxiella sp. WC2420</name>
    <dbReference type="NCBI Taxonomy" id="3234145"/>
    <lineage>
        <taxon>Bacteria</taxon>
        <taxon>Pseudomonadati</taxon>
        <taxon>Pseudomonadota</taxon>
        <taxon>Gammaproteobacteria</taxon>
        <taxon>Enterobacterales</taxon>
        <taxon>Yersiniaceae</taxon>
        <taxon>Rouxiella</taxon>
    </lineage>
</organism>
<accession>A0AB39VL36</accession>
<evidence type="ECO:0000313" key="1">
    <source>
        <dbReference type="EMBL" id="XDU70864.1"/>
    </source>
</evidence>
<sequence length="286" mass="31047">MTYQKRDITYEFTLAQGTFDDSSNTLTISNCKSELTLGAYGSSAGNQLNLKIYGLSLEYMAKLSYKGQLGLGIAQNLMKVTVNDQVLFLGTIVAAYSDFNQMPDAPLILDARATGYEQSVVCAPTFKKGPANVADMIAALAKLMGYSFSNNGVTTVEDSPHYNGSAVDQINAIAKNNGIELDMRQGSITIWPEDGARDTTKLFVSPESGLIGYPYFAMQGINFTTMFSSELIYGREVELKTDLPDASGDYIIKQGTTHYLSTWVEGGPWFTMVVAGPKIAFQGNNA</sequence>
<protein>
    <recommendedName>
        <fullName evidence="2">Phage tail protein</fullName>
    </recommendedName>
</protein>
<reference evidence="1" key="1">
    <citation type="submission" date="2024-07" db="EMBL/GenBank/DDBJ databases">
        <authorList>
            <person name="Biller S.J."/>
        </authorList>
    </citation>
    <scope>NUCLEOTIDE SEQUENCE</scope>
    <source>
        <strain evidence="1">WC2420</strain>
    </source>
</reference>
<dbReference type="InterPro" id="IPR054496">
    <property type="entry name" value="E217_GP41"/>
</dbReference>